<feature type="domain" description="Anti-sigma K factor RskA C-terminal" evidence="10">
    <location>
        <begin position="117"/>
        <end position="222"/>
    </location>
</feature>
<dbReference type="GO" id="GO:0016989">
    <property type="term" value="F:sigma factor antagonist activity"/>
    <property type="evidence" value="ECO:0007669"/>
    <property type="project" value="TreeGrafter"/>
</dbReference>
<keyword evidence="4 9" id="KW-0812">Transmembrane</keyword>
<evidence type="ECO:0000256" key="9">
    <source>
        <dbReference type="SAM" id="Phobius"/>
    </source>
</evidence>
<dbReference type="Pfam" id="PF10099">
    <property type="entry name" value="RskA_C"/>
    <property type="match status" value="1"/>
</dbReference>
<comment type="subcellular location">
    <subcellularLocation>
        <location evidence="2">Cell membrane</location>
    </subcellularLocation>
    <subcellularLocation>
        <location evidence="1">Membrane</location>
        <topology evidence="1">Single-pass membrane protein</topology>
    </subcellularLocation>
</comment>
<keyword evidence="12" id="KW-1185">Reference proteome</keyword>
<dbReference type="PANTHER" id="PTHR37461">
    <property type="entry name" value="ANTI-SIGMA-K FACTOR RSKA"/>
    <property type="match status" value="1"/>
</dbReference>
<accession>A0A4P6V0S3</accession>
<evidence type="ECO:0000259" key="10">
    <source>
        <dbReference type="Pfam" id="PF10099"/>
    </source>
</evidence>
<evidence type="ECO:0000256" key="7">
    <source>
        <dbReference type="ARBA" id="ARBA00029829"/>
    </source>
</evidence>
<reference evidence="11 12" key="1">
    <citation type="journal article" date="2017" name="Int. J. Syst. Evol. Microbiol.">
        <title>Roseitalea porphyridii gen. nov., sp. nov., isolated from a red alga, and reclassification of Hoeflea suaedae Chung et al. 2013 as Pseudohoeflea suaedae gen. nov., comb. nov.</title>
        <authorList>
            <person name="Hyeon J.W."/>
            <person name="Jeong S.E."/>
            <person name="Baek K."/>
            <person name="Jeon C.O."/>
        </authorList>
    </citation>
    <scope>NUCLEOTIDE SEQUENCE [LARGE SCALE GENOMIC DNA]</scope>
    <source>
        <strain evidence="11 12">MA7-20</strain>
    </source>
</reference>
<evidence type="ECO:0000256" key="2">
    <source>
        <dbReference type="ARBA" id="ARBA00004236"/>
    </source>
</evidence>
<keyword evidence="5 9" id="KW-1133">Transmembrane helix</keyword>
<evidence type="ECO:0000256" key="6">
    <source>
        <dbReference type="ARBA" id="ARBA00023136"/>
    </source>
</evidence>
<dbReference type="Gene3D" id="1.10.10.1320">
    <property type="entry name" value="Anti-sigma factor, zinc-finger domain"/>
    <property type="match status" value="1"/>
</dbReference>
<dbReference type="InterPro" id="IPR051474">
    <property type="entry name" value="Anti-sigma-K/W_factor"/>
</dbReference>
<feature type="transmembrane region" description="Helical" evidence="9">
    <location>
        <begin position="95"/>
        <end position="112"/>
    </location>
</feature>
<dbReference type="InterPro" id="IPR018764">
    <property type="entry name" value="RskA_C"/>
</dbReference>
<evidence type="ECO:0000256" key="5">
    <source>
        <dbReference type="ARBA" id="ARBA00022989"/>
    </source>
</evidence>
<dbReference type="KEGG" id="rpod:E0E05_05635"/>
<organism evidence="11 12">
    <name type="scientific">Roseitalea porphyridii</name>
    <dbReference type="NCBI Taxonomy" id="1852022"/>
    <lineage>
        <taxon>Bacteria</taxon>
        <taxon>Pseudomonadati</taxon>
        <taxon>Pseudomonadota</taxon>
        <taxon>Alphaproteobacteria</taxon>
        <taxon>Hyphomicrobiales</taxon>
        <taxon>Ahrensiaceae</taxon>
        <taxon>Roseitalea</taxon>
    </lineage>
</organism>
<dbReference type="InterPro" id="IPR041916">
    <property type="entry name" value="Anti_sigma_zinc_sf"/>
</dbReference>
<evidence type="ECO:0000256" key="8">
    <source>
        <dbReference type="ARBA" id="ARBA00030803"/>
    </source>
</evidence>
<evidence type="ECO:0000256" key="1">
    <source>
        <dbReference type="ARBA" id="ARBA00004167"/>
    </source>
</evidence>
<keyword evidence="3" id="KW-1003">Cell membrane</keyword>
<evidence type="ECO:0000256" key="3">
    <source>
        <dbReference type="ARBA" id="ARBA00022475"/>
    </source>
</evidence>
<dbReference type="EMBL" id="CP036532">
    <property type="protein sequence ID" value="QBK30126.1"/>
    <property type="molecule type" value="Genomic_DNA"/>
</dbReference>
<dbReference type="Proteomes" id="UP000293719">
    <property type="component" value="Chromosome"/>
</dbReference>
<evidence type="ECO:0000256" key="4">
    <source>
        <dbReference type="ARBA" id="ARBA00022692"/>
    </source>
</evidence>
<proteinExistence type="predicted"/>
<dbReference type="GO" id="GO:0006417">
    <property type="term" value="P:regulation of translation"/>
    <property type="evidence" value="ECO:0007669"/>
    <property type="project" value="TreeGrafter"/>
</dbReference>
<dbReference type="PANTHER" id="PTHR37461:SF1">
    <property type="entry name" value="ANTI-SIGMA-K FACTOR RSKA"/>
    <property type="match status" value="1"/>
</dbReference>
<keyword evidence="6 9" id="KW-0472">Membrane</keyword>
<protein>
    <recommendedName>
        <fullName evidence="8">Regulator of SigK</fullName>
    </recommendedName>
    <alternativeName>
        <fullName evidence="7">Sigma-K anti-sigma factor RskA</fullName>
    </alternativeName>
</protein>
<sequence>MSGDPAMPDERDDRLAAEYALGVLPHAERRAFADRLEREPALRLAVERWQERLLPMADEIEPAPPPVGLADTIEQRLFGAAPASAPRRAIWPWRALAFASLAGMIVFGGLYLDALRNGEELPRYVATVSGETDAVRLAVLVDGERGQVTVRHEGATPPQGRDYELWLIEGDNPPVSLGVIDANGRTAIDTAPDLRDALAGAVLAVSDEPAGGSPTGAPTGAVLATGSLLPF</sequence>
<name>A0A4P6V0S3_9HYPH</name>
<dbReference type="AlphaFoldDB" id="A0A4P6V0S3"/>
<evidence type="ECO:0000313" key="12">
    <source>
        <dbReference type="Proteomes" id="UP000293719"/>
    </source>
</evidence>
<gene>
    <name evidence="11" type="ORF">E0E05_05635</name>
</gene>
<dbReference type="GO" id="GO:0005886">
    <property type="term" value="C:plasma membrane"/>
    <property type="evidence" value="ECO:0007669"/>
    <property type="project" value="UniProtKB-SubCell"/>
</dbReference>
<evidence type="ECO:0000313" key="11">
    <source>
        <dbReference type="EMBL" id="QBK30126.1"/>
    </source>
</evidence>